<evidence type="ECO:0000313" key="1">
    <source>
        <dbReference type="EMBL" id="UPM41640.1"/>
    </source>
</evidence>
<sequence length="204" mass="22560">MSTPTLFHLHFNTPAVTVAAERLAGAGLQLQRRFGSVRGDSIALGPDEGTPDDFRLKLQTHQYGVVNVTLAPGRQPRFDHFGLQVTGVEEVRAKAESRGWSVRSNDRRTFVMTPWGFRVEIHPTTSDVVAELDEPTVAHLEKVVLRVPAVPTVRTAFKDVFGSVPELRIESGEEPWIHSFAIAEKRTTTTIPVRTPLTGENTPT</sequence>
<dbReference type="Proteomes" id="UP000831768">
    <property type="component" value="Chromosome"/>
</dbReference>
<evidence type="ECO:0000313" key="2">
    <source>
        <dbReference type="Proteomes" id="UP000831768"/>
    </source>
</evidence>
<accession>A0A8T9ZYC7</accession>
<dbReference type="EMBL" id="CP096019">
    <property type="protein sequence ID" value="UPM41640.1"/>
    <property type="molecule type" value="Genomic_DNA"/>
</dbReference>
<name>A0A8T9ZYC7_9EURY</name>
<gene>
    <name evidence="1" type="ORF">MW046_06460</name>
</gene>
<keyword evidence="2" id="KW-1185">Reference proteome</keyword>
<dbReference type="GeneID" id="71927673"/>
<dbReference type="RefSeq" id="WP_247992320.1">
    <property type="nucleotide sequence ID" value="NZ_CP096019.1"/>
</dbReference>
<dbReference type="AlphaFoldDB" id="A0A8T9ZYC7"/>
<reference evidence="1" key="1">
    <citation type="submission" date="2022-04" db="EMBL/GenBank/DDBJ databases">
        <title>Halocatena sp. nov., isolated from a salt lake.</title>
        <authorList>
            <person name="Cui H.-L."/>
        </authorList>
    </citation>
    <scope>NUCLEOTIDE SEQUENCE</scope>
    <source>
        <strain evidence="1">AD-1</strain>
    </source>
</reference>
<proteinExistence type="predicted"/>
<dbReference type="SUPFAM" id="SSF54593">
    <property type="entry name" value="Glyoxalase/Bleomycin resistance protein/Dihydroxybiphenyl dioxygenase"/>
    <property type="match status" value="1"/>
</dbReference>
<protein>
    <submittedName>
        <fullName evidence="1">Uncharacterized protein</fullName>
    </submittedName>
</protein>
<dbReference type="InterPro" id="IPR029068">
    <property type="entry name" value="Glyas_Bleomycin-R_OHBP_Dase"/>
</dbReference>
<dbReference type="KEGG" id="haad:MW046_06460"/>
<organism evidence="1 2">
    <name type="scientific">Halocatena salina</name>
    <dbReference type="NCBI Taxonomy" id="2934340"/>
    <lineage>
        <taxon>Archaea</taxon>
        <taxon>Methanobacteriati</taxon>
        <taxon>Methanobacteriota</taxon>
        <taxon>Stenosarchaea group</taxon>
        <taxon>Halobacteria</taxon>
        <taxon>Halobacteriales</taxon>
        <taxon>Natronomonadaceae</taxon>
        <taxon>Halocatena</taxon>
    </lineage>
</organism>
<dbReference type="Gene3D" id="3.10.180.10">
    <property type="entry name" value="2,3-Dihydroxybiphenyl 1,2-Dioxygenase, domain 1"/>
    <property type="match status" value="1"/>
</dbReference>